<name>A0ABN2B4E1_9MICO</name>
<dbReference type="EMBL" id="BAAANV010000015">
    <property type="protein sequence ID" value="GAA1533673.1"/>
    <property type="molecule type" value="Genomic_DNA"/>
</dbReference>
<dbReference type="PANTHER" id="PTHR34136:SF1">
    <property type="entry name" value="UDP-N-ACETYL-D-MANNOSAMINURONIC ACID TRANSFERASE"/>
    <property type="match status" value="1"/>
</dbReference>
<accession>A0ABN2B4E1</accession>
<dbReference type="PANTHER" id="PTHR34136">
    <property type="match status" value="1"/>
</dbReference>
<keyword evidence="4" id="KW-1185">Reference proteome</keyword>
<dbReference type="Proteomes" id="UP001501288">
    <property type="component" value="Unassembled WGS sequence"/>
</dbReference>
<proteinExistence type="predicted"/>
<sequence length="251" mass="27939">MTKAMGRDELPISWRHSDVVAERLVTDARERVVTGTWLNHWSIQRARADELRRFEFIGIDGTLLQWLLTANGQRTGRSSADLVIPRIIARDPSAPIALIGAAPGVAQEAMRRNPAWNVVYTCDGFEELRGLRGDYSRLVDSGARIVVLGLGTPLQEEVALEVAAQVDAGLVLTGGGWIDQLAAKEAYFPPIVHTLRVGWLWRLAHEPRRLGRRYTVDAVSAVLQRREFHTLLKTIAAQVGTLGWRGRDAHE</sequence>
<dbReference type="InterPro" id="IPR004629">
    <property type="entry name" value="WecG_TagA_CpsF"/>
</dbReference>
<dbReference type="Pfam" id="PF03808">
    <property type="entry name" value="Glyco_tran_WecG"/>
    <property type="match status" value="1"/>
</dbReference>
<dbReference type="CDD" id="cd06533">
    <property type="entry name" value="Glyco_transf_WecG_TagA"/>
    <property type="match status" value="1"/>
</dbReference>
<keyword evidence="2" id="KW-0808">Transferase</keyword>
<evidence type="ECO:0000256" key="1">
    <source>
        <dbReference type="ARBA" id="ARBA00022676"/>
    </source>
</evidence>
<evidence type="ECO:0000313" key="3">
    <source>
        <dbReference type="EMBL" id="GAA1533673.1"/>
    </source>
</evidence>
<evidence type="ECO:0000313" key="4">
    <source>
        <dbReference type="Proteomes" id="UP001501288"/>
    </source>
</evidence>
<evidence type="ECO:0000256" key="2">
    <source>
        <dbReference type="ARBA" id="ARBA00022679"/>
    </source>
</evidence>
<protein>
    <recommendedName>
        <fullName evidence="5">Glycosyltransferase</fullName>
    </recommendedName>
</protein>
<evidence type="ECO:0008006" key="5">
    <source>
        <dbReference type="Google" id="ProtNLM"/>
    </source>
</evidence>
<organism evidence="3 4">
    <name type="scientific">Dermacoccus barathri</name>
    <dbReference type="NCBI Taxonomy" id="322601"/>
    <lineage>
        <taxon>Bacteria</taxon>
        <taxon>Bacillati</taxon>
        <taxon>Actinomycetota</taxon>
        <taxon>Actinomycetes</taxon>
        <taxon>Micrococcales</taxon>
        <taxon>Dermacoccaceae</taxon>
        <taxon>Dermacoccus</taxon>
    </lineage>
</organism>
<comment type="caution">
    <text evidence="3">The sequence shown here is derived from an EMBL/GenBank/DDBJ whole genome shotgun (WGS) entry which is preliminary data.</text>
</comment>
<reference evidence="3 4" key="1">
    <citation type="journal article" date="2019" name="Int. J. Syst. Evol. Microbiol.">
        <title>The Global Catalogue of Microorganisms (GCM) 10K type strain sequencing project: providing services to taxonomists for standard genome sequencing and annotation.</title>
        <authorList>
            <consortium name="The Broad Institute Genomics Platform"/>
            <consortium name="The Broad Institute Genome Sequencing Center for Infectious Disease"/>
            <person name="Wu L."/>
            <person name="Ma J."/>
        </authorList>
    </citation>
    <scope>NUCLEOTIDE SEQUENCE [LARGE SCALE GENOMIC DNA]</scope>
    <source>
        <strain evidence="3 4">JCM 14588</strain>
    </source>
</reference>
<gene>
    <name evidence="3" type="ORF">GCM10009762_04960</name>
</gene>
<dbReference type="RefSeq" id="WP_346029584.1">
    <property type="nucleotide sequence ID" value="NZ_BAAANV010000015.1"/>
</dbReference>
<keyword evidence="1" id="KW-0328">Glycosyltransferase</keyword>